<dbReference type="Proteomes" id="UP001589575">
    <property type="component" value="Unassembled WGS sequence"/>
</dbReference>
<proteinExistence type="predicted"/>
<reference evidence="2 3" key="1">
    <citation type="submission" date="2024-09" db="EMBL/GenBank/DDBJ databases">
        <authorList>
            <person name="Sun Q."/>
            <person name="Mori K."/>
        </authorList>
    </citation>
    <scope>NUCLEOTIDE SEQUENCE [LARGE SCALE GENOMIC DNA]</scope>
    <source>
        <strain evidence="2 3">CCM 7609</strain>
    </source>
</reference>
<keyword evidence="3" id="KW-1185">Reference proteome</keyword>
<feature type="region of interest" description="Disordered" evidence="1">
    <location>
        <begin position="122"/>
        <end position="143"/>
    </location>
</feature>
<feature type="compositionally biased region" description="Basic residues" evidence="1">
    <location>
        <begin position="32"/>
        <end position="41"/>
    </location>
</feature>
<feature type="region of interest" description="Disordered" evidence="1">
    <location>
        <begin position="1"/>
        <end position="44"/>
    </location>
</feature>
<evidence type="ECO:0000313" key="2">
    <source>
        <dbReference type="EMBL" id="MFB9075186.1"/>
    </source>
</evidence>
<comment type="caution">
    <text evidence="2">The sequence shown here is derived from an EMBL/GenBank/DDBJ whole genome shotgun (WGS) entry which is preliminary data.</text>
</comment>
<evidence type="ECO:0000256" key="1">
    <source>
        <dbReference type="SAM" id="MobiDB-lite"/>
    </source>
</evidence>
<sequence>MPADDDRIGGLGAFQPRYRPAGRAQQDEARRLRGRRFRPRSHGSGQCEYQYWEQMLHRDDPCSTIALLRPGRCLGRTDRIKPEEAGFRSANGPAPMVRPGRRARCPWDSRWCGCGNNAPWHGADRWSAPRAHGTPASRSAAKD</sequence>
<dbReference type="EMBL" id="JBHMFI010000020">
    <property type="protein sequence ID" value="MFB9075186.1"/>
    <property type="molecule type" value="Genomic_DNA"/>
</dbReference>
<organism evidence="2 3">
    <name type="scientific">Citricoccus parietis</name>
    <dbReference type="NCBI Taxonomy" id="592307"/>
    <lineage>
        <taxon>Bacteria</taxon>
        <taxon>Bacillati</taxon>
        <taxon>Actinomycetota</taxon>
        <taxon>Actinomycetes</taxon>
        <taxon>Micrococcales</taxon>
        <taxon>Micrococcaceae</taxon>
        <taxon>Citricoccus</taxon>
    </lineage>
</organism>
<gene>
    <name evidence="2" type="ORF">ACFFX0_30035</name>
</gene>
<accession>A0ABV5G8H3</accession>
<protein>
    <submittedName>
        <fullName evidence="2">Uncharacterized protein</fullName>
    </submittedName>
</protein>
<evidence type="ECO:0000313" key="3">
    <source>
        <dbReference type="Proteomes" id="UP001589575"/>
    </source>
</evidence>
<name>A0ABV5G8H3_9MICC</name>